<dbReference type="Proteomes" id="UP000007303">
    <property type="component" value="Unassembled WGS sequence"/>
</dbReference>
<comment type="subcellular location">
    <subcellularLocation>
        <location evidence="1">Membrane</location>
        <topology evidence="1">Multi-pass membrane protein</topology>
    </subcellularLocation>
</comment>
<dbReference type="Pfam" id="PF14934">
    <property type="entry name" value="TMEM254"/>
    <property type="match status" value="1"/>
</dbReference>
<keyword evidence="4 6" id="KW-0472">Membrane</keyword>
<feature type="transmembrane region" description="Helical" evidence="6">
    <location>
        <begin position="21"/>
        <end position="39"/>
    </location>
</feature>
<keyword evidence="3 6" id="KW-1133">Transmembrane helix</keyword>
<dbReference type="OMA" id="IMYKGWW"/>
<dbReference type="PANTHER" id="PTHR34104">
    <property type="entry name" value="TRANSMEMBRANE PROTEIN 254"/>
    <property type="match status" value="1"/>
</dbReference>
<dbReference type="AlphaFoldDB" id="H3DI81"/>
<dbReference type="PANTHER" id="PTHR34104:SF3">
    <property type="entry name" value="TRANSMEMBRANE PROTEIN 254"/>
    <property type="match status" value="1"/>
</dbReference>
<accession>H3DI81</accession>
<evidence type="ECO:0000256" key="1">
    <source>
        <dbReference type="ARBA" id="ARBA00004141"/>
    </source>
</evidence>
<evidence type="ECO:0000256" key="4">
    <source>
        <dbReference type="ARBA" id="ARBA00023136"/>
    </source>
</evidence>
<reference evidence="7" key="2">
    <citation type="submission" date="2025-08" db="UniProtKB">
        <authorList>
            <consortium name="Ensembl"/>
        </authorList>
    </citation>
    <scope>IDENTIFICATION</scope>
</reference>
<reference evidence="7" key="3">
    <citation type="submission" date="2025-09" db="UniProtKB">
        <authorList>
            <consortium name="Ensembl"/>
        </authorList>
    </citation>
    <scope>IDENTIFICATION</scope>
</reference>
<evidence type="ECO:0000256" key="2">
    <source>
        <dbReference type="ARBA" id="ARBA00022692"/>
    </source>
</evidence>
<sequence>NVEAATMAKGGGSDYFKRTSLFWIVFVTLGAGHFTWVVFAPETFPFPYLGPYGTFCRYLVDNHYSLLYKGWWAALAIHVFEAFVSLKVCSNKGITNMTTRCLWFFQTFLFGFASLGLLLKYNPGRRKQH</sequence>
<dbReference type="InterPro" id="IPR028110">
    <property type="entry name" value="TMEM254"/>
</dbReference>
<evidence type="ECO:0000313" key="7">
    <source>
        <dbReference type="Ensembl" id="ENSTNIP00000020225.1"/>
    </source>
</evidence>
<name>H3DI81_TETNG</name>
<feature type="transmembrane region" description="Helical" evidence="6">
    <location>
        <begin position="101"/>
        <end position="119"/>
    </location>
</feature>
<reference evidence="8" key="1">
    <citation type="journal article" date="2004" name="Nature">
        <title>Genome duplication in the teleost fish Tetraodon nigroviridis reveals the early vertebrate proto-karyotype.</title>
        <authorList>
            <person name="Jaillon O."/>
            <person name="Aury J.-M."/>
            <person name="Brunet F."/>
            <person name="Petit J.-L."/>
            <person name="Stange-Thomann N."/>
            <person name="Mauceli E."/>
            <person name="Bouneau L."/>
            <person name="Fischer C."/>
            <person name="Ozouf-Costaz C."/>
            <person name="Bernot A."/>
            <person name="Nicaud S."/>
            <person name="Jaffe D."/>
            <person name="Fisher S."/>
            <person name="Lutfalla G."/>
            <person name="Dossat C."/>
            <person name="Segurens B."/>
            <person name="Dasilva C."/>
            <person name="Salanoubat M."/>
            <person name="Levy M."/>
            <person name="Boudet N."/>
            <person name="Castellano S."/>
            <person name="Anthouard V."/>
            <person name="Jubin C."/>
            <person name="Castelli V."/>
            <person name="Katinka M."/>
            <person name="Vacherie B."/>
            <person name="Biemont C."/>
            <person name="Skalli Z."/>
            <person name="Cattolico L."/>
            <person name="Poulain J."/>
            <person name="De Berardinis V."/>
            <person name="Cruaud C."/>
            <person name="Duprat S."/>
            <person name="Brottier P."/>
            <person name="Coutanceau J.-P."/>
            <person name="Gouzy J."/>
            <person name="Parra G."/>
            <person name="Lardier G."/>
            <person name="Chapple C."/>
            <person name="McKernan K.J."/>
            <person name="McEwan P."/>
            <person name="Bosak S."/>
            <person name="Kellis M."/>
            <person name="Volff J.-N."/>
            <person name="Guigo R."/>
            <person name="Zody M.C."/>
            <person name="Mesirov J."/>
            <person name="Lindblad-Toh K."/>
            <person name="Birren B."/>
            <person name="Nusbaum C."/>
            <person name="Kahn D."/>
            <person name="Robinson-Rechavi M."/>
            <person name="Laudet V."/>
            <person name="Schachter V."/>
            <person name="Quetier F."/>
            <person name="Saurin W."/>
            <person name="Scarpelli C."/>
            <person name="Wincker P."/>
            <person name="Lander E.S."/>
            <person name="Weissenbach J."/>
            <person name="Roest Crollius H."/>
        </authorList>
    </citation>
    <scope>NUCLEOTIDE SEQUENCE [LARGE SCALE GENOMIC DNA]</scope>
</reference>
<dbReference type="InParanoid" id="H3DI81"/>
<dbReference type="STRING" id="99883.ENSTNIP00000020225"/>
<dbReference type="GO" id="GO:0016020">
    <property type="term" value="C:membrane"/>
    <property type="evidence" value="ECO:0007669"/>
    <property type="project" value="UniProtKB-SubCell"/>
</dbReference>
<dbReference type="Ensembl" id="ENSTNIT00000020456.1">
    <property type="protein sequence ID" value="ENSTNIP00000020225.1"/>
    <property type="gene ID" value="ENSTNIG00000017091.1"/>
</dbReference>
<protein>
    <recommendedName>
        <fullName evidence="5">Transmembrane protein 254</fullName>
    </recommendedName>
</protein>
<keyword evidence="2 6" id="KW-0812">Transmembrane</keyword>
<dbReference type="HOGENOM" id="CLU_150378_0_0_1"/>
<keyword evidence="8" id="KW-1185">Reference proteome</keyword>
<dbReference type="GeneTree" id="ENSGT00390000016042"/>
<evidence type="ECO:0000313" key="8">
    <source>
        <dbReference type="Proteomes" id="UP000007303"/>
    </source>
</evidence>
<feature type="transmembrane region" description="Helical" evidence="6">
    <location>
        <begin position="70"/>
        <end position="89"/>
    </location>
</feature>
<evidence type="ECO:0000256" key="3">
    <source>
        <dbReference type="ARBA" id="ARBA00022989"/>
    </source>
</evidence>
<evidence type="ECO:0000256" key="5">
    <source>
        <dbReference type="ARBA" id="ARBA00034834"/>
    </source>
</evidence>
<evidence type="ECO:0000256" key="6">
    <source>
        <dbReference type="SAM" id="Phobius"/>
    </source>
</evidence>
<proteinExistence type="predicted"/>
<organism evidence="7 8">
    <name type="scientific">Tetraodon nigroviridis</name>
    <name type="common">Spotted green pufferfish</name>
    <name type="synonym">Chelonodon nigroviridis</name>
    <dbReference type="NCBI Taxonomy" id="99883"/>
    <lineage>
        <taxon>Eukaryota</taxon>
        <taxon>Metazoa</taxon>
        <taxon>Chordata</taxon>
        <taxon>Craniata</taxon>
        <taxon>Vertebrata</taxon>
        <taxon>Euteleostomi</taxon>
        <taxon>Actinopterygii</taxon>
        <taxon>Neopterygii</taxon>
        <taxon>Teleostei</taxon>
        <taxon>Neoteleostei</taxon>
        <taxon>Acanthomorphata</taxon>
        <taxon>Eupercaria</taxon>
        <taxon>Tetraodontiformes</taxon>
        <taxon>Tetradontoidea</taxon>
        <taxon>Tetraodontidae</taxon>
        <taxon>Tetraodon</taxon>
    </lineage>
</organism>